<reference evidence="7 8" key="1">
    <citation type="journal article" date="2018" name="Nat. Ecol. Evol.">
        <title>Shark genomes provide insights into elasmobranch evolution and the origin of vertebrates.</title>
        <authorList>
            <person name="Hara Y"/>
            <person name="Yamaguchi K"/>
            <person name="Onimaru K"/>
            <person name="Kadota M"/>
            <person name="Koyanagi M"/>
            <person name="Keeley SD"/>
            <person name="Tatsumi K"/>
            <person name="Tanaka K"/>
            <person name="Motone F"/>
            <person name="Kageyama Y"/>
            <person name="Nozu R"/>
            <person name="Adachi N"/>
            <person name="Nishimura O"/>
            <person name="Nakagawa R"/>
            <person name="Tanegashima C"/>
            <person name="Kiyatake I"/>
            <person name="Matsumoto R"/>
            <person name="Murakumo K"/>
            <person name="Nishida K"/>
            <person name="Terakita A"/>
            <person name="Kuratani S"/>
            <person name="Sato K"/>
            <person name="Hyodo S Kuraku.S."/>
        </authorList>
    </citation>
    <scope>NUCLEOTIDE SEQUENCE [LARGE SCALE GENOMIC DNA]</scope>
</reference>
<comment type="caution">
    <text evidence="7">The sequence shown here is derived from an EMBL/GenBank/DDBJ whole genome shotgun (WGS) entry which is preliminary data.</text>
</comment>
<dbReference type="PANTHER" id="PTHR12080:SF93">
    <property type="entry name" value="V-SET AND TRANSMEMBRANE DOMAIN-CONTAINING PROTEIN 5"/>
    <property type="match status" value="1"/>
</dbReference>
<keyword evidence="3 5" id="KW-0472">Membrane</keyword>
<feature type="signal peptide" evidence="6">
    <location>
        <begin position="1"/>
        <end position="25"/>
    </location>
</feature>
<gene>
    <name evidence="7" type="ORF">scyTo_0017310</name>
</gene>
<comment type="subcellular location">
    <subcellularLocation>
        <location evidence="1">Membrane</location>
    </subcellularLocation>
</comment>
<evidence type="ECO:0000313" key="7">
    <source>
        <dbReference type="EMBL" id="GCB75186.1"/>
    </source>
</evidence>
<dbReference type="GO" id="GO:1904891">
    <property type="term" value="P:positive regulation of excitatory synapse assembly"/>
    <property type="evidence" value="ECO:0007669"/>
    <property type="project" value="TreeGrafter"/>
</dbReference>
<dbReference type="PANTHER" id="PTHR12080">
    <property type="entry name" value="SIGNALING LYMPHOCYTIC ACTIVATION MOLECULE"/>
    <property type="match status" value="1"/>
</dbReference>
<dbReference type="OrthoDB" id="9933251at2759"/>
<dbReference type="InterPro" id="IPR015631">
    <property type="entry name" value="CD2/SLAM_rcpt"/>
</dbReference>
<dbReference type="InterPro" id="IPR036179">
    <property type="entry name" value="Ig-like_dom_sf"/>
</dbReference>
<keyword evidence="2 6" id="KW-0732">Signal</keyword>
<dbReference type="Gene3D" id="2.60.40.10">
    <property type="entry name" value="Immunoglobulins"/>
    <property type="match status" value="1"/>
</dbReference>
<dbReference type="Proteomes" id="UP000288216">
    <property type="component" value="Unassembled WGS sequence"/>
</dbReference>
<proteinExistence type="predicted"/>
<dbReference type="AlphaFoldDB" id="A0A401PPW0"/>
<keyword evidence="5" id="KW-0812">Transmembrane</keyword>
<evidence type="ECO:0000256" key="1">
    <source>
        <dbReference type="ARBA" id="ARBA00004370"/>
    </source>
</evidence>
<feature type="transmembrane region" description="Helical" evidence="5">
    <location>
        <begin position="156"/>
        <end position="181"/>
    </location>
</feature>
<dbReference type="STRING" id="75743.A0A401PPW0"/>
<evidence type="ECO:0000256" key="3">
    <source>
        <dbReference type="ARBA" id="ARBA00023136"/>
    </source>
</evidence>
<dbReference type="EMBL" id="BFAA01011141">
    <property type="protein sequence ID" value="GCB75186.1"/>
    <property type="molecule type" value="Genomic_DNA"/>
</dbReference>
<evidence type="ECO:0008006" key="9">
    <source>
        <dbReference type="Google" id="ProtNLM"/>
    </source>
</evidence>
<keyword evidence="4" id="KW-0325">Glycoprotein</keyword>
<evidence type="ECO:0000256" key="5">
    <source>
        <dbReference type="SAM" id="Phobius"/>
    </source>
</evidence>
<dbReference type="InterPro" id="IPR013783">
    <property type="entry name" value="Ig-like_fold"/>
</dbReference>
<dbReference type="GO" id="GO:0030425">
    <property type="term" value="C:dendrite"/>
    <property type="evidence" value="ECO:0007669"/>
    <property type="project" value="TreeGrafter"/>
</dbReference>
<dbReference type="GO" id="GO:0030424">
    <property type="term" value="C:axon"/>
    <property type="evidence" value="ECO:0007669"/>
    <property type="project" value="TreeGrafter"/>
</dbReference>
<keyword evidence="5" id="KW-1133">Transmembrane helix</keyword>
<keyword evidence="8" id="KW-1185">Reference proteome</keyword>
<evidence type="ECO:0000256" key="6">
    <source>
        <dbReference type="SAM" id="SignalP"/>
    </source>
</evidence>
<dbReference type="OMA" id="NCEANQK"/>
<name>A0A401PPW0_SCYTO</name>
<evidence type="ECO:0000313" key="8">
    <source>
        <dbReference type="Proteomes" id="UP000288216"/>
    </source>
</evidence>
<feature type="chain" id="PRO_5019380086" description="Immunoglobulin subtype domain-containing protein" evidence="6">
    <location>
        <begin position="26"/>
        <end position="233"/>
    </location>
</feature>
<evidence type="ECO:0000256" key="4">
    <source>
        <dbReference type="ARBA" id="ARBA00023180"/>
    </source>
</evidence>
<dbReference type="SUPFAM" id="SSF48726">
    <property type="entry name" value="Immunoglobulin"/>
    <property type="match status" value="1"/>
</dbReference>
<organism evidence="7 8">
    <name type="scientific">Scyliorhinus torazame</name>
    <name type="common">Cloudy catshark</name>
    <name type="synonym">Catulus torazame</name>
    <dbReference type="NCBI Taxonomy" id="75743"/>
    <lineage>
        <taxon>Eukaryota</taxon>
        <taxon>Metazoa</taxon>
        <taxon>Chordata</taxon>
        <taxon>Craniata</taxon>
        <taxon>Vertebrata</taxon>
        <taxon>Chondrichthyes</taxon>
        <taxon>Elasmobranchii</taxon>
        <taxon>Galeomorphii</taxon>
        <taxon>Galeoidea</taxon>
        <taxon>Carcharhiniformes</taxon>
        <taxon>Scyliorhinidae</taxon>
        <taxon>Scyliorhinus</taxon>
    </lineage>
</organism>
<sequence>MTCAVKVVMLKICLLLFTNQILTLSQQTEIIEYINATVGENVLFSTNSTFAMNRSIEWKYNCEANQKSIAISAYIDNEFNIFDGYKDRVQLYDNGSFLLSNVELNDTGYYAVTLAEPSGKEILIKKRLLVFEAEKRESRGSYNGIAIEPNIGNKSWNIIGILIGIAVVGMCVICVVVIYFIRRRKQESTEAAIPIVKSNENLNSNIPMVVYSTYVGTFPNYGKSCQSTPLDQT</sequence>
<evidence type="ECO:0000256" key="2">
    <source>
        <dbReference type="ARBA" id="ARBA00022729"/>
    </source>
</evidence>
<dbReference type="GO" id="GO:0046847">
    <property type="term" value="P:filopodium assembly"/>
    <property type="evidence" value="ECO:0007669"/>
    <property type="project" value="TreeGrafter"/>
</dbReference>
<dbReference type="GO" id="GO:0005886">
    <property type="term" value="C:plasma membrane"/>
    <property type="evidence" value="ECO:0007669"/>
    <property type="project" value="TreeGrafter"/>
</dbReference>
<protein>
    <recommendedName>
        <fullName evidence="9">Immunoglobulin subtype domain-containing protein</fullName>
    </recommendedName>
</protein>
<accession>A0A401PPW0</accession>